<sequence length="440" mass="48734">MSSALPLTDSQQAMWLLHTISGRGTLFNVAECIEFQGQISATMLQQALAHVWQSSDCLASRFVHDASFVPQLRPNKDVPQIDIHTQDTQPEDIQAFANDFVAPYMAQSFSLPDEALLKLTLVRTPEQDLLFIVGHHLLLDGYGFGLFTQALNRSYNALQKGRALPNLRFGTQSQLLEWQRSETYLARQQVAKATLIAWLENAPPPQSFSAKDADVTEANRRQSATLSRADWHTIQSAATLCQAAHAELLIAAVCAALVAKSAQYHVTLGMIMMNRQHQVELSTPCVQSNVMPLPLELDAEMTLSQCCRVINQGIKALKSLQTFRVEELKRERNKQGLSPHVYGPTVNLLPFSSSPKYGAVSCQSHILSAGATDDIMLQWHLLQDQPAKLDTDANVARYSDTEQQQVQAQIFAAARCWSAQPNRTLHSVIEELSAGAEYAV</sequence>
<dbReference type="Gene3D" id="3.30.559.10">
    <property type="entry name" value="Chloramphenicol acetyltransferase-like domain"/>
    <property type="match status" value="1"/>
</dbReference>
<evidence type="ECO:0000259" key="1">
    <source>
        <dbReference type="Pfam" id="PF00668"/>
    </source>
</evidence>
<evidence type="ECO:0000313" key="3">
    <source>
        <dbReference type="Proteomes" id="UP000033452"/>
    </source>
</evidence>
<gene>
    <name evidence="2" type="ORF">TW77_16875</name>
</gene>
<dbReference type="GO" id="GO:0043041">
    <property type="term" value="P:amino acid activation for nonribosomal peptide biosynthetic process"/>
    <property type="evidence" value="ECO:0007669"/>
    <property type="project" value="TreeGrafter"/>
</dbReference>
<dbReference type="AlphaFoldDB" id="A0A0F4QHR6"/>
<dbReference type="SUPFAM" id="SSF52777">
    <property type="entry name" value="CoA-dependent acyltransferases"/>
    <property type="match status" value="2"/>
</dbReference>
<dbReference type="PATRIC" id="fig|43658.5.peg.3569"/>
<accession>A0A0F4QHR6</accession>
<proteinExistence type="predicted"/>
<feature type="domain" description="Condensation" evidence="1">
    <location>
        <begin position="4"/>
        <end position="335"/>
    </location>
</feature>
<dbReference type="PANTHER" id="PTHR45527">
    <property type="entry name" value="NONRIBOSOMAL PEPTIDE SYNTHETASE"/>
    <property type="match status" value="1"/>
</dbReference>
<dbReference type="OrthoDB" id="9757559at2"/>
<dbReference type="EMBL" id="JXYA01000041">
    <property type="protein sequence ID" value="KJZ07151.1"/>
    <property type="molecule type" value="Genomic_DNA"/>
</dbReference>
<comment type="caution">
    <text evidence="2">The sequence shown here is derived from an EMBL/GenBank/DDBJ whole genome shotgun (WGS) entry which is preliminary data.</text>
</comment>
<dbReference type="InterPro" id="IPR001242">
    <property type="entry name" value="Condensation_dom"/>
</dbReference>
<organism evidence="2 3">
    <name type="scientific">Pseudoalteromonas rubra</name>
    <dbReference type="NCBI Taxonomy" id="43658"/>
    <lineage>
        <taxon>Bacteria</taxon>
        <taxon>Pseudomonadati</taxon>
        <taxon>Pseudomonadota</taxon>
        <taxon>Gammaproteobacteria</taxon>
        <taxon>Alteromonadales</taxon>
        <taxon>Pseudoalteromonadaceae</taxon>
        <taxon>Pseudoalteromonas</taxon>
    </lineage>
</organism>
<dbReference type="GO" id="GO:0009239">
    <property type="term" value="P:enterobactin biosynthetic process"/>
    <property type="evidence" value="ECO:0007669"/>
    <property type="project" value="TreeGrafter"/>
</dbReference>
<name>A0A0F4QHR6_9GAMM</name>
<dbReference type="RefSeq" id="WP_046006148.1">
    <property type="nucleotide sequence ID" value="NZ_JXYA01000041.1"/>
</dbReference>
<protein>
    <submittedName>
        <fullName evidence="2">Ferric siderophore synthetase subunit F</fullName>
    </submittedName>
</protein>
<keyword evidence="3" id="KW-1185">Reference proteome</keyword>
<dbReference type="Gene3D" id="3.30.559.30">
    <property type="entry name" value="Nonribosomal peptide synthetase, condensation domain"/>
    <property type="match status" value="1"/>
</dbReference>
<dbReference type="GO" id="GO:0047527">
    <property type="term" value="F:2,3-dihydroxybenzoate-serine ligase activity"/>
    <property type="evidence" value="ECO:0007669"/>
    <property type="project" value="TreeGrafter"/>
</dbReference>
<dbReference type="InterPro" id="IPR023213">
    <property type="entry name" value="CAT-like_dom_sf"/>
</dbReference>
<dbReference type="GO" id="GO:0009366">
    <property type="term" value="C:enterobactin synthetase complex"/>
    <property type="evidence" value="ECO:0007669"/>
    <property type="project" value="TreeGrafter"/>
</dbReference>
<dbReference type="Proteomes" id="UP000033452">
    <property type="component" value="Unassembled WGS sequence"/>
</dbReference>
<evidence type="ECO:0000313" key="2">
    <source>
        <dbReference type="EMBL" id="KJZ07151.1"/>
    </source>
</evidence>
<dbReference type="Pfam" id="PF00668">
    <property type="entry name" value="Condensation"/>
    <property type="match status" value="1"/>
</dbReference>
<dbReference type="GO" id="GO:0031177">
    <property type="term" value="F:phosphopantetheine binding"/>
    <property type="evidence" value="ECO:0007669"/>
    <property type="project" value="TreeGrafter"/>
</dbReference>
<dbReference type="PANTHER" id="PTHR45527:SF1">
    <property type="entry name" value="FATTY ACID SYNTHASE"/>
    <property type="match status" value="1"/>
</dbReference>
<dbReference type="GO" id="GO:0005829">
    <property type="term" value="C:cytosol"/>
    <property type="evidence" value="ECO:0007669"/>
    <property type="project" value="TreeGrafter"/>
</dbReference>
<reference evidence="2 3" key="1">
    <citation type="journal article" date="2015" name="BMC Genomics">
        <title>Genome mining reveals unlocked bioactive potential of marine Gram-negative bacteria.</title>
        <authorList>
            <person name="Machado H."/>
            <person name="Sonnenschein E.C."/>
            <person name="Melchiorsen J."/>
            <person name="Gram L."/>
        </authorList>
    </citation>
    <scope>NUCLEOTIDE SEQUENCE [LARGE SCALE GENOMIC DNA]</scope>
    <source>
        <strain evidence="2 3">S2471</strain>
    </source>
</reference>